<dbReference type="RefSeq" id="WP_183087596.1">
    <property type="nucleotide sequence ID" value="NZ_JACJUD010000001.1"/>
</dbReference>
<organism evidence="2 3">
    <name type="scientific">Aquipseudomonas ullengensis</name>
    <dbReference type="NCBI Taxonomy" id="2759166"/>
    <lineage>
        <taxon>Bacteria</taxon>
        <taxon>Pseudomonadati</taxon>
        <taxon>Pseudomonadota</taxon>
        <taxon>Gammaproteobacteria</taxon>
        <taxon>Pseudomonadales</taxon>
        <taxon>Pseudomonadaceae</taxon>
        <taxon>Aquipseudomonas</taxon>
    </lineage>
</organism>
<accession>A0A7W4Q950</accession>
<sequence>MQLSTSNALLLASLLALINAPGLIGHGSVVGGGIARTIECNQSLARSLELDEHLKRRPGEPPNKPAPDNGPFILA</sequence>
<name>A0A7W4Q950_9GAMM</name>
<reference evidence="2 3" key="1">
    <citation type="submission" date="2020-08" db="EMBL/GenBank/DDBJ databases">
        <authorList>
            <person name="Kim C.M."/>
        </authorList>
    </citation>
    <scope>NUCLEOTIDE SEQUENCE [LARGE SCALE GENOMIC DNA]</scope>
    <source>
        <strain evidence="2 3">UL070</strain>
    </source>
</reference>
<proteinExistence type="predicted"/>
<evidence type="ECO:0000313" key="3">
    <source>
        <dbReference type="Proteomes" id="UP000542720"/>
    </source>
</evidence>
<evidence type="ECO:0000256" key="1">
    <source>
        <dbReference type="SAM" id="MobiDB-lite"/>
    </source>
</evidence>
<dbReference type="Proteomes" id="UP000542720">
    <property type="component" value="Unassembled WGS sequence"/>
</dbReference>
<feature type="region of interest" description="Disordered" evidence="1">
    <location>
        <begin position="52"/>
        <end position="75"/>
    </location>
</feature>
<comment type="caution">
    <text evidence="2">The sequence shown here is derived from an EMBL/GenBank/DDBJ whole genome shotgun (WGS) entry which is preliminary data.</text>
</comment>
<protein>
    <submittedName>
        <fullName evidence="2">Uncharacterized protein</fullName>
    </submittedName>
</protein>
<dbReference type="AlphaFoldDB" id="A0A7W4Q950"/>
<dbReference type="EMBL" id="JACJUD010000001">
    <property type="protein sequence ID" value="MBB2494040.1"/>
    <property type="molecule type" value="Genomic_DNA"/>
</dbReference>
<evidence type="ECO:0000313" key="2">
    <source>
        <dbReference type="EMBL" id="MBB2494040.1"/>
    </source>
</evidence>
<gene>
    <name evidence="2" type="ORF">H3H51_03350</name>
</gene>
<keyword evidence="3" id="KW-1185">Reference proteome</keyword>